<evidence type="ECO:0000256" key="1">
    <source>
        <dbReference type="ARBA" id="ARBA00022729"/>
    </source>
</evidence>
<dbReference type="RefSeq" id="WP_130092885.1">
    <property type="nucleotide sequence ID" value="NZ_SETE01000002.1"/>
</dbReference>
<evidence type="ECO:0000313" key="7">
    <source>
        <dbReference type="Proteomes" id="UP000293952"/>
    </source>
</evidence>
<evidence type="ECO:0000259" key="4">
    <source>
        <dbReference type="Pfam" id="PF02225"/>
    </source>
</evidence>
<protein>
    <submittedName>
        <fullName evidence="6">T9SS type A sorting domain-containing protein</fullName>
    </submittedName>
</protein>
<dbReference type="Pfam" id="PF18962">
    <property type="entry name" value="Por_Secre_tail"/>
    <property type="match status" value="1"/>
</dbReference>
<feature type="signal peptide" evidence="3">
    <location>
        <begin position="1"/>
        <end position="19"/>
    </location>
</feature>
<dbReference type="Pfam" id="PF02225">
    <property type="entry name" value="PA"/>
    <property type="match status" value="1"/>
</dbReference>
<sequence>MKKNLLLGLALLFAGAMNAQVIFLGLSPANIAGGYEMTYGMPASDWANPDFGLPANSVTGDLVAYGADSTACTSATNAAAIAGKIAVVYRADCSFSSKVLKAEAAGAIACVIINNIPGAPIAMAGGTDGLLVNIPAIMLSQTDGATIMAEMQNGPVNVFIGNKEGYFANDLGIKASQILRPKYSSIPSALAATGNEYQVDLAAYGFNYGSADQTEVVLNAVITFNGNEIYNETSTSATIVSGDSILFSLPDFAPATWAEGYYKLMYSISSGTTDEYIFDDALESDFVISPTDLSYANIDETTMKPSGLTGLRAVSPVAQFSSCMTFKDANASLLAPKFISFSASKGADAIDPSLVGLDIMIQVIKYDDLFTDINDPGYTVPIGAPILMYEKIYQYTTDAAGVTVTAPFDNADVMALENDVRYMFCATTYDENVFLGHDATRDYTFNIDYYLQPMFPIEVAGDFDPRGFGPETVTGVTVGFIDAAKVSLNQEKLAIKMNAYPSPASDLLNVDFKSNEVNKVELVNMMGQTVVSQNVANNAETATMNVASVENGVYIVKVYLTNNMTHTMQVVVNH</sequence>
<dbReference type="OrthoDB" id="5377264at2"/>
<feature type="chain" id="PRO_5020983037" evidence="3">
    <location>
        <begin position="20"/>
        <end position="574"/>
    </location>
</feature>
<keyword evidence="1 3" id="KW-0732">Signal</keyword>
<dbReference type="InterPro" id="IPR003137">
    <property type="entry name" value="PA_domain"/>
</dbReference>
<dbReference type="PANTHER" id="PTHR22702:SF1">
    <property type="entry name" value="PROTEASE-ASSOCIATED DOMAIN-CONTAINING PROTEIN 1"/>
    <property type="match status" value="1"/>
</dbReference>
<dbReference type="Gene3D" id="3.50.30.30">
    <property type="match status" value="1"/>
</dbReference>
<keyword evidence="2" id="KW-0325">Glycoprotein</keyword>
<keyword evidence="7" id="KW-1185">Reference proteome</keyword>
<proteinExistence type="predicted"/>
<reference evidence="6 7" key="1">
    <citation type="submission" date="2019-02" db="EMBL/GenBank/DDBJ databases">
        <title>Genome sequence of the sea-ice species Brumimicrobium glaciale.</title>
        <authorList>
            <person name="Bowman J.P."/>
        </authorList>
    </citation>
    <scope>NUCLEOTIDE SEQUENCE [LARGE SCALE GENOMIC DNA]</scope>
    <source>
        <strain evidence="6 7">IC156</strain>
    </source>
</reference>
<evidence type="ECO:0000256" key="3">
    <source>
        <dbReference type="SAM" id="SignalP"/>
    </source>
</evidence>
<evidence type="ECO:0000256" key="2">
    <source>
        <dbReference type="ARBA" id="ARBA00023180"/>
    </source>
</evidence>
<dbReference type="PANTHER" id="PTHR22702">
    <property type="entry name" value="PROTEASE-ASSOCIATED DOMAIN-CONTAINING PROTEIN"/>
    <property type="match status" value="1"/>
</dbReference>
<comment type="caution">
    <text evidence="6">The sequence shown here is derived from an EMBL/GenBank/DDBJ whole genome shotgun (WGS) entry which is preliminary data.</text>
</comment>
<dbReference type="AlphaFoldDB" id="A0A4Q4KPT5"/>
<dbReference type="NCBIfam" id="TIGR04183">
    <property type="entry name" value="Por_Secre_tail"/>
    <property type="match status" value="1"/>
</dbReference>
<name>A0A4Q4KPT5_9FLAO</name>
<dbReference type="SUPFAM" id="SSF52025">
    <property type="entry name" value="PA domain"/>
    <property type="match status" value="1"/>
</dbReference>
<dbReference type="Proteomes" id="UP000293952">
    <property type="component" value="Unassembled WGS sequence"/>
</dbReference>
<feature type="domain" description="Secretion system C-terminal sorting" evidence="5">
    <location>
        <begin position="500"/>
        <end position="566"/>
    </location>
</feature>
<dbReference type="CDD" id="cd04818">
    <property type="entry name" value="PA_subtilisin_1"/>
    <property type="match status" value="1"/>
</dbReference>
<accession>A0A4Q4KPT5</accession>
<feature type="domain" description="PA" evidence="4">
    <location>
        <begin position="58"/>
        <end position="147"/>
    </location>
</feature>
<evidence type="ECO:0000259" key="5">
    <source>
        <dbReference type="Pfam" id="PF18962"/>
    </source>
</evidence>
<dbReference type="InterPro" id="IPR046450">
    <property type="entry name" value="PA_dom_sf"/>
</dbReference>
<dbReference type="EMBL" id="SETE01000002">
    <property type="protein sequence ID" value="RYM34877.1"/>
    <property type="molecule type" value="Genomic_DNA"/>
</dbReference>
<dbReference type="InterPro" id="IPR026444">
    <property type="entry name" value="Secre_tail"/>
</dbReference>
<gene>
    <name evidence="6" type="ORF">ERX46_05740</name>
</gene>
<evidence type="ECO:0000313" key="6">
    <source>
        <dbReference type="EMBL" id="RYM34877.1"/>
    </source>
</evidence>
<organism evidence="6 7">
    <name type="scientific">Brumimicrobium glaciale</name>
    <dbReference type="NCBI Taxonomy" id="200475"/>
    <lineage>
        <taxon>Bacteria</taxon>
        <taxon>Pseudomonadati</taxon>
        <taxon>Bacteroidota</taxon>
        <taxon>Flavobacteriia</taxon>
        <taxon>Flavobacteriales</taxon>
        <taxon>Crocinitomicaceae</taxon>
        <taxon>Brumimicrobium</taxon>
    </lineage>
</organism>